<dbReference type="InterPro" id="IPR051678">
    <property type="entry name" value="AGP_Transferase"/>
</dbReference>
<feature type="domain" description="Aminoglycoside phosphotransferase" evidence="1">
    <location>
        <begin position="56"/>
        <end position="148"/>
    </location>
</feature>
<dbReference type="PANTHER" id="PTHR21310:SF13">
    <property type="entry name" value="AMINOGLYCOSIDE PHOSPHOTRANSFERASE DOMAIN-CONTAINING PROTEIN"/>
    <property type="match status" value="1"/>
</dbReference>
<dbReference type="EMBL" id="KV875098">
    <property type="protein sequence ID" value="OIW29069.1"/>
    <property type="molecule type" value="Genomic_DNA"/>
</dbReference>
<dbReference type="Proteomes" id="UP000182658">
    <property type="component" value="Unassembled WGS sequence"/>
</dbReference>
<organism evidence="2 3">
    <name type="scientific">Coniochaeta ligniaria NRRL 30616</name>
    <dbReference type="NCBI Taxonomy" id="1408157"/>
    <lineage>
        <taxon>Eukaryota</taxon>
        <taxon>Fungi</taxon>
        <taxon>Dikarya</taxon>
        <taxon>Ascomycota</taxon>
        <taxon>Pezizomycotina</taxon>
        <taxon>Sordariomycetes</taxon>
        <taxon>Sordariomycetidae</taxon>
        <taxon>Coniochaetales</taxon>
        <taxon>Coniochaetaceae</taxon>
        <taxon>Coniochaeta</taxon>
    </lineage>
</organism>
<evidence type="ECO:0000313" key="3">
    <source>
        <dbReference type="Proteomes" id="UP000182658"/>
    </source>
</evidence>
<accession>A0A1J7INX4</accession>
<sequence length="517" mass="59707">MSWSRYLPDDRIKWTTNWKEDPIWPSEPKISVIEKIVRSTLSRLGDGGQAKDDFSVEFLAHGDHHKVYEVKDPSWPISYVFRVAIPIDPRLKLESEMATIQFLRQNTKIPTARPIAWNSSAENELGYEWCLMEKVPGVELRKVWHQMPWEKKLDLVDELAVVHTQLWSPDLKFDHIGSLYLDDVPIDWPGEVMARDSGNLVFRVGPAVDGSFFSRRRRYLDYCDRGPYTSCHGWARSLIEFEKEVARTAKLLLDDKDGMTPAHRATDWATLLDVELDIDDEKEFMDGYPELMKACDDCVSFLSTLFPLQEPHMRDDGSDLRLSDLNLSDTPVSHGCRSDRTHVDSTNSHPSSARFSLSHMALHRGNILVDASTFKITAIIDWERTMTVPDWYGRDYPDLIQGGPPMDEQDAQEPRVPEIYEYDEEDKNYNPCIVDMRDRWERRQLRSRFDEKLASLGWKDWEASSQLDDIKGDFLLGVSFLTSDLERAKRCVDWAKRRIAALAETKQEAEGQTAIDS</sequence>
<dbReference type="InterPro" id="IPR002575">
    <property type="entry name" value="Aminoglycoside_PTrfase"/>
</dbReference>
<dbReference type="SUPFAM" id="SSF56112">
    <property type="entry name" value="Protein kinase-like (PK-like)"/>
    <property type="match status" value="1"/>
</dbReference>
<dbReference type="Pfam" id="PF01636">
    <property type="entry name" value="APH"/>
    <property type="match status" value="1"/>
</dbReference>
<keyword evidence="3" id="KW-1185">Reference proteome</keyword>
<evidence type="ECO:0000259" key="1">
    <source>
        <dbReference type="Pfam" id="PF01636"/>
    </source>
</evidence>
<dbReference type="InParanoid" id="A0A1J7INX4"/>
<gene>
    <name evidence="2" type="ORF">CONLIGDRAFT_645208</name>
</gene>
<dbReference type="InterPro" id="IPR011009">
    <property type="entry name" value="Kinase-like_dom_sf"/>
</dbReference>
<dbReference type="AlphaFoldDB" id="A0A1J7INX4"/>
<reference evidence="2 3" key="1">
    <citation type="submission" date="2016-10" db="EMBL/GenBank/DDBJ databases">
        <title>Draft genome sequence of Coniochaeta ligniaria NRRL30616, a lignocellulolytic fungus for bioabatement of inhibitors in plant biomass hydrolysates.</title>
        <authorList>
            <consortium name="DOE Joint Genome Institute"/>
            <person name="Jimenez D.J."/>
            <person name="Hector R.E."/>
            <person name="Riley R."/>
            <person name="Sun H."/>
            <person name="Grigoriev I.V."/>
            <person name="Van Elsas J.D."/>
            <person name="Nichols N.N."/>
        </authorList>
    </citation>
    <scope>NUCLEOTIDE SEQUENCE [LARGE SCALE GENOMIC DNA]</scope>
    <source>
        <strain evidence="2 3">NRRL 30616</strain>
    </source>
</reference>
<dbReference type="PANTHER" id="PTHR21310">
    <property type="entry name" value="AMINOGLYCOSIDE PHOSPHOTRANSFERASE-RELATED-RELATED"/>
    <property type="match status" value="1"/>
</dbReference>
<proteinExistence type="predicted"/>
<protein>
    <recommendedName>
        <fullName evidence="1">Aminoglycoside phosphotransferase domain-containing protein</fullName>
    </recommendedName>
</protein>
<name>A0A1J7INX4_9PEZI</name>
<dbReference type="OrthoDB" id="2906425at2759"/>
<evidence type="ECO:0000313" key="2">
    <source>
        <dbReference type="EMBL" id="OIW29069.1"/>
    </source>
</evidence>